<dbReference type="Pfam" id="PF13524">
    <property type="entry name" value="Glyco_trans_1_2"/>
    <property type="match status" value="1"/>
</dbReference>
<feature type="domain" description="Spore protein YkvP/CgeB glycosyl transferase-like" evidence="6">
    <location>
        <begin position="266"/>
        <end position="412"/>
    </location>
</feature>
<dbReference type="Gene3D" id="3.40.50.2000">
    <property type="entry name" value="Glycogen Phosphorylase B"/>
    <property type="match status" value="2"/>
</dbReference>
<dbReference type="AlphaFoldDB" id="A0A0K8NZP2"/>
<evidence type="ECO:0000313" key="8">
    <source>
        <dbReference type="Proteomes" id="UP000037660"/>
    </source>
</evidence>
<gene>
    <name evidence="7" type="ORF">ISF6_1624</name>
</gene>
<evidence type="ECO:0000313" key="7">
    <source>
        <dbReference type="EMBL" id="GAP35851.1"/>
    </source>
</evidence>
<organism evidence="7 8">
    <name type="scientific">Piscinibacter sakaiensis</name>
    <name type="common">Ideonella sakaiensis</name>
    <dbReference type="NCBI Taxonomy" id="1547922"/>
    <lineage>
        <taxon>Bacteria</taxon>
        <taxon>Pseudomonadati</taxon>
        <taxon>Pseudomonadota</taxon>
        <taxon>Betaproteobacteria</taxon>
        <taxon>Burkholderiales</taxon>
        <taxon>Sphaerotilaceae</taxon>
        <taxon>Piscinibacter</taxon>
    </lineage>
</organism>
<dbReference type="EC" id="2.4.1.-" evidence="7"/>
<dbReference type="GO" id="GO:0016757">
    <property type="term" value="F:glycosyltransferase activity"/>
    <property type="evidence" value="ECO:0007669"/>
    <property type="project" value="UniProtKB-KW"/>
</dbReference>
<evidence type="ECO:0000256" key="1">
    <source>
        <dbReference type="ARBA" id="ARBA00009481"/>
    </source>
</evidence>
<comment type="caution">
    <text evidence="7">The sequence shown here is derived from an EMBL/GenBank/DDBJ whole genome shotgun (WGS) entry which is preliminary data.</text>
</comment>
<name>A0A0K8NZP2_PISS1</name>
<feature type="region of interest" description="Disordered" evidence="4">
    <location>
        <begin position="420"/>
        <end position="445"/>
    </location>
</feature>
<proteinExistence type="inferred from homology"/>
<dbReference type="InterPro" id="IPR015393">
    <property type="entry name" value="DUF1972"/>
</dbReference>
<dbReference type="PANTHER" id="PTHR12526:SF640">
    <property type="entry name" value="COLANIC ACID BIOSYNTHESIS GLYCOSYLTRANSFERASE WCAL-RELATED"/>
    <property type="match status" value="1"/>
</dbReference>
<dbReference type="SUPFAM" id="SSF53756">
    <property type="entry name" value="UDP-Glycosyltransferase/glycogen phosphorylase"/>
    <property type="match status" value="1"/>
</dbReference>
<feature type="domain" description="DUF1972" evidence="5">
    <location>
        <begin position="59"/>
        <end position="230"/>
    </location>
</feature>
<keyword evidence="8" id="KW-1185">Reference proteome</keyword>
<dbReference type="Proteomes" id="UP000037660">
    <property type="component" value="Unassembled WGS sequence"/>
</dbReference>
<dbReference type="PANTHER" id="PTHR12526">
    <property type="entry name" value="GLYCOSYLTRANSFERASE"/>
    <property type="match status" value="1"/>
</dbReference>
<dbReference type="OrthoDB" id="9792269at2"/>
<keyword evidence="2 7" id="KW-0328">Glycosyltransferase</keyword>
<feature type="compositionally biased region" description="Basic and acidic residues" evidence="4">
    <location>
        <begin position="1"/>
        <end position="19"/>
    </location>
</feature>
<dbReference type="EMBL" id="BBYR01000029">
    <property type="protein sequence ID" value="GAP35851.1"/>
    <property type="molecule type" value="Genomic_DNA"/>
</dbReference>
<dbReference type="STRING" id="1547922.ISF6_1624"/>
<feature type="region of interest" description="Disordered" evidence="4">
    <location>
        <begin position="1"/>
        <end position="52"/>
    </location>
</feature>
<evidence type="ECO:0000256" key="3">
    <source>
        <dbReference type="ARBA" id="ARBA00022679"/>
    </source>
</evidence>
<reference evidence="7 8" key="2">
    <citation type="journal article" date="2016" name="Science">
        <title>A bacterium that degrades and assimilates poly(ethylene terephthalate).</title>
        <authorList>
            <person name="Yoshida S."/>
            <person name="Hiraga K."/>
            <person name="Takehana T."/>
            <person name="Taniguchi I."/>
            <person name="Yamaji H."/>
            <person name="Maeda Y."/>
            <person name="Toyohara K."/>
            <person name="Miyamoto K."/>
            <person name="Kimura Y."/>
            <person name="Oda K."/>
        </authorList>
    </citation>
    <scope>NUCLEOTIDE SEQUENCE [LARGE SCALE GENOMIC DNA]</scope>
    <source>
        <strain evidence="8">NBRC 110686 / TISTR 2288 / 201-F6</strain>
    </source>
</reference>
<evidence type="ECO:0000259" key="5">
    <source>
        <dbReference type="Pfam" id="PF09314"/>
    </source>
</evidence>
<feature type="compositionally biased region" description="Low complexity" evidence="4">
    <location>
        <begin position="26"/>
        <end position="52"/>
    </location>
</feature>
<sequence length="445" mass="48537">MADRARAQPDPGRHAEAALRLHRSPPLHAAPPSSASSFVPAAAPGPAAADDGAPAPSLSIMGIRGLPARHGGFETFAARLAPFLVQRGWRVTVYCQEETPPPAPESELDGVRLVHLHVGADTAWNSIRFDHACIAHALRERPPLVLTLGYNTALLALRLRRAGIVHTINMDGIEWARAKWGPLARAWLYLNEWAGALGAHHLFADHPEISVHLQRRVPERKITTIPYGTDLIQQADASLLAPFGLEPGRYCTLIARPEPENSLLEIVEAFSARRRGVKLIVLGNLRPERVRYHARVQAAASDEVIFAGAIFDAAIVRALRLYGLVYLHGHQVGGTNPSLLEAMGAGNPVIAHDNRFNRWVAGGSALFFDDAASCAQALDTVLAQPGLRLRLAEAATRRATTAFRWDRVLQRYETTLAALQHPVDGQHRPPPASSYDPSNFMDYGR</sequence>
<keyword evidence="3 7" id="KW-0808">Transferase</keyword>
<comment type="similarity">
    <text evidence="1">Belongs to the glycosyltransferase group 1 family. Glycosyltransferase 4 subfamily.</text>
</comment>
<evidence type="ECO:0000259" key="6">
    <source>
        <dbReference type="Pfam" id="PF13524"/>
    </source>
</evidence>
<dbReference type="Pfam" id="PF09314">
    <property type="entry name" value="DUF1972"/>
    <property type="match status" value="1"/>
</dbReference>
<accession>A0A0K8NZP2</accession>
<evidence type="ECO:0000256" key="2">
    <source>
        <dbReference type="ARBA" id="ARBA00022676"/>
    </source>
</evidence>
<protein>
    <submittedName>
        <fullName evidence="7">Alpha-D-GlcNAc alpha-1,2-L-rhamnosyltransferase</fullName>
        <ecNumber evidence="7">2.4.1.-</ecNumber>
    </submittedName>
</protein>
<reference evidence="8" key="1">
    <citation type="submission" date="2015-07" db="EMBL/GenBank/DDBJ databases">
        <title>Discovery of a poly(ethylene terephthalate assimilation.</title>
        <authorList>
            <person name="Yoshida S."/>
            <person name="Hiraga K."/>
            <person name="Takehana T."/>
            <person name="Taniguchi I."/>
            <person name="Yamaji H."/>
            <person name="Maeda Y."/>
            <person name="Toyohara K."/>
            <person name="Miyamoto K."/>
            <person name="Kimura Y."/>
            <person name="Oda K."/>
        </authorList>
    </citation>
    <scope>NUCLEOTIDE SEQUENCE [LARGE SCALE GENOMIC DNA]</scope>
    <source>
        <strain evidence="8">NBRC 110686 / TISTR 2288 / 201-F6</strain>
    </source>
</reference>
<evidence type="ECO:0000256" key="4">
    <source>
        <dbReference type="SAM" id="MobiDB-lite"/>
    </source>
</evidence>
<dbReference type="InterPro" id="IPR055259">
    <property type="entry name" value="YkvP/CgeB_Glyco_trans-like"/>
</dbReference>